<accession>A0A955L063</accession>
<name>A0A955L063_9BACT</name>
<dbReference type="InterPro" id="IPR033469">
    <property type="entry name" value="CYTH-like_dom_sf"/>
</dbReference>
<gene>
    <name evidence="1" type="ORF">KC675_05540</name>
</gene>
<reference evidence="1" key="1">
    <citation type="submission" date="2020-04" db="EMBL/GenBank/DDBJ databases">
        <authorList>
            <person name="Zhang T."/>
        </authorList>
    </citation>
    <scope>NUCLEOTIDE SEQUENCE</scope>
    <source>
        <strain evidence="1">HKST-UBA15</strain>
    </source>
</reference>
<comment type="caution">
    <text evidence="1">The sequence shown here is derived from an EMBL/GenBank/DDBJ whole genome shotgun (WGS) entry which is preliminary data.</text>
</comment>
<feature type="non-terminal residue" evidence="1">
    <location>
        <position position="1"/>
    </location>
</feature>
<reference evidence="1" key="2">
    <citation type="journal article" date="2021" name="Microbiome">
        <title>Successional dynamics and alternative stable states in a saline activated sludge microbial community over 9 years.</title>
        <authorList>
            <person name="Wang Y."/>
            <person name="Ye J."/>
            <person name="Ju F."/>
            <person name="Liu L."/>
            <person name="Boyd J.A."/>
            <person name="Deng Y."/>
            <person name="Parks D.H."/>
            <person name="Jiang X."/>
            <person name="Yin X."/>
            <person name="Woodcroft B.J."/>
            <person name="Tyson G.W."/>
            <person name="Hugenholtz P."/>
            <person name="Polz M.F."/>
            <person name="Zhang T."/>
        </authorList>
    </citation>
    <scope>NUCLEOTIDE SEQUENCE</scope>
    <source>
        <strain evidence="1">HKST-UBA15</strain>
    </source>
</reference>
<dbReference type="EMBL" id="JAGQLL010000101">
    <property type="protein sequence ID" value="MCA9380612.1"/>
    <property type="molecule type" value="Genomic_DNA"/>
</dbReference>
<evidence type="ECO:0000313" key="1">
    <source>
        <dbReference type="EMBL" id="MCA9380612.1"/>
    </source>
</evidence>
<proteinExistence type="predicted"/>
<dbReference type="SUPFAM" id="SSF55154">
    <property type="entry name" value="CYTH-like phosphatases"/>
    <property type="match status" value="1"/>
</dbReference>
<sequence>GNWHSGDARKEYEIHFDLSEIKDAMGILTTLGSPYCVSVYIERYEYSYHDYVVSLDKYFFNDDYIIDFEKLVSDNSTENIKSEEEKIENEMEELGLNLITSEKMIEFINKLNFIKKAQHNFKKTSIDEWYKEWEEYIFCRV</sequence>
<evidence type="ECO:0000313" key="2">
    <source>
        <dbReference type="Proteomes" id="UP000745577"/>
    </source>
</evidence>
<organism evidence="1 2">
    <name type="scientific">Candidatus Dojkabacteria bacterium</name>
    <dbReference type="NCBI Taxonomy" id="2099670"/>
    <lineage>
        <taxon>Bacteria</taxon>
        <taxon>Candidatus Dojkabacteria</taxon>
    </lineage>
</organism>
<protein>
    <recommendedName>
        <fullName evidence="3">CYTH domain-containing protein</fullName>
    </recommendedName>
</protein>
<evidence type="ECO:0008006" key="3">
    <source>
        <dbReference type="Google" id="ProtNLM"/>
    </source>
</evidence>
<dbReference type="Proteomes" id="UP000745577">
    <property type="component" value="Unassembled WGS sequence"/>
</dbReference>
<dbReference type="Gene3D" id="2.40.320.10">
    <property type="entry name" value="Hypothetical Protein Pfu-838710-001"/>
    <property type="match status" value="1"/>
</dbReference>
<dbReference type="AlphaFoldDB" id="A0A955L063"/>